<dbReference type="GeneID" id="20092447"/>
<organism evidence="1">
    <name type="scientific">Aphanomyces invadans</name>
    <dbReference type="NCBI Taxonomy" id="157072"/>
    <lineage>
        <taxon>Eukaryota</taxon>
        <taxon>Sar</taxon>
        <taxon>Stramenopiles</taxon>
        <taxon>Oomycota</taxon>
        <taxon>Saprolegniomycetes</taxon>
        <taxon>Saprolegniales</taxon>
        <taxon>Verrucalvaceae</taxon>
        <taxon>Aphanomyces</taxon>
    </lineage>
</organism>
<dbReference type="EMBL" id="KI914388">
    <property type="protein sequence ID" value="ETV89774.1"/>
    <property type="molecule type" value="Genomic_DNA"/>
</dbReference>
<reference evidence="1" key="1">
    <citation type="submission" date="2013-12" db="EMBL/GenBank/DDBJ databases">
        <title>The Genome Sequence of Aphanomyces invadans NJM9701.</title>
        <authorList>
            <consortium name="The Broad Institute Genomics Platform"/>
            <person name="Russ C."/>
            <person name="Tyler B."/>
            <person name="van West P."/>
            <person name="Dieguez-Uribeondo J."/>
            <person name="Young S.K."/>
            <person name="Zeng Q."/>
            <person name="Gargeya S."/>
            <person name="Fitzgerald M."/>
            <person name="Abouelleil A."/>
            <person name="Alvarado L."/>
            <person name="Chapman S.B."/>
            <person name="Gainer-Dewar J."/>
            <person name="Goldberg J."/>
            <person name="Griggs A."/>
            <person name="Gujja S."/>
            <person name="Hansen M."/>
            <person name="Howarth C."/>
            <person name="Imamovic A."/>
            <person name="Ireland A."/>
            <person name="Larimer J."/>
            <person name="McCowan C."/>
            <person name="Murphy C."/>
            <person name="Pearson M."/>
            <person name="Poon T.W."/>
            <person name="Priest M."/>
            <person name="Roberts A."/>
            <person name="Saif S."/>
            <person name="Shea T."/>
            <person name="Sykes S."/>
            <person name="Wortman J."/>
            <person name="Nusbaum C."/>
            <person name="Birren B."/>
        </authorList>
    </citation>
    <scope>NUCLEOTIDE SEQUENCE [LARGE SCALE GENOMIC DNA]</scope>
    <source>
        <strain evidence="1">NJM9701</strain>
    </source>
</reference>
<dbReference type="RefSeq" id="XP_008881594.1">
    <property type="nucleotide sequence ID" value="XM_008883372.1"/>
</dbReference>
<evidence type="ECO:0000313" key="1">
    <source>
        <dbReference type="EMBL" id="ETV89774.1"/>
    </source>
</evidence>
<name>A0A024T7I4_9STRA</name>
<feature type="non-terminal residue" evidence="1">
    <location>
        <position position="70"/>
    </location>
</feature>
<gene>
    <name evidence="1" type="ORF">H310_15397</name>
</gene>
<dbReference type="VEuPathDB" id="FungiDB:H310_15397"/>
<feature type="non-terminal residue" evidence="1">
    <location>
        <position position="1"/>
    </location>
</feature>
<protein>
    <submittedName>
        <fullName evidence="1">Uncharacterized protein</fullName>
    </submittedName>
</protein>
<proteinExistence type="predicted"/>
<dbReference type="AlphaFoldDB" id="A0A024T7I4"/>
<sequence length="70" mass="7912">KHLFCESNGNSIARRNTLSSAMACQSTKQHGSWSEQSSKFRISRSLPKSYVRKEIKATSRGKCCEQMDLT</sequence>
<accession>A0A024T7I4</accession>